<evidence type="ECO:0000313" key="2">
    <source>
        <dbReference type="EMBL" id="KJH46574.1"/>
    </source>
</evidence>
<dbReference type="SUPFAM" id="SSF63712">
    <property type="entry name" value="Nicotinic receptor ligand binding domain-like"/>
    <property type="match status" value="1"/>
</dbReference>
<dbReference type="Pfam" id="PF02931">
    <property type="entry name" value="Neur_chan_LBD"/>
    <property type="match status" value="1"/>
</dbReference>
<dbReference type="Proteomes" id="UP000053766">
    <property type="component" value="Unassembled WGS sequence"/>
</dbReference>
<protein>
    <recommendedName>
        <fullName evidence="1">Neurotransmitter-gated ion-channel ligand-binding domain-containing protein</fullName>
    </recommendedName>
</protein>
<evidence type="ECO:0000313" key="3">
    <source>
        <dbReference type="Proteomes" id="UP000053766"/>
    </source>
</evidence>
<dbReference type="EMBL" id="KN716345">
    <property type="protein sequence ID" value="KJH46574.1"/>
    <property type="molecule type" value="Genomic_DNA"/>
</dbReference>
<keyword evidence="3" id="KW-1185">Reference proteome</keyword>
<sequence>MWFRSTPKLIMLSTILGSDKWHQKYNRLVRPATNANDTIHIEFKLKLNQIVDVHAKHQTLTANGWLVHLFSEFYGFSSHCEKSEILTLTNFTSSAGSSEESFGSLTGTLSAFTANSPQLLLVNPVNQILKKLKSLMKLILLTILIKPKKIELERSSDY</sequence>
<feature type="domain" description="Neurotransmitter-gated ion-channel ligand-binding" evidence="1">
    <location>
        <begin position="21"/>
        <end position="68"/>
    </location>
</feature>
<dbReference type="Gene3D" id="2.70.170.10">
    <property type="entry name" value="Neurotransmitter-gated ion-channel ligand-binding domain"/>
    <property type="match status" value="1"/>
</dbReference>
<evidence type="ECO:0000259" key="1">
    <source>
        <dbReference type="Pfam" id="PF02931"/>
    </source>
</evidence>
<dbReference type="InterPro" id="IPR006202">
    <property type="entry name" value="Neur_chan_lig-bd"/>
</dbReference>
<dbReference type="GO" id="GO:0005230">
    <property type="term" value="F:extracellular ligand-gated monoatomic ion channel activity"/>
    <property type="evidence" value="ECO:0007669"/>
    <property type="project" value="InterPro"/>
</dbReference>
<name>A0A0D8XS38_DICVI</name>
<reference evidence="2 3" key="1">
    <citation type="submission" date="2013-11" db="EMBL/GenBank/DDBJ databases">
        <title>Draft genome of the bovine lungworm Dictyocaulus viviparus.</title>
        <authorList>
            <person name="Mitreva M."/>
        </authorList>
    </citation>
    <scope>NUCLEOTIDE SEQUENCE [LARGE SCALE GENOMIC DNA]</scope>
    <source>
        <strain evidence="2 3">HannoverDv2000</strain>
    </source>
</reference>
<dbReference type="GO" id="GO:0016020">
    <property type="term" value="C:membrane"/>
    <property type="evidence" value="ECO:0007669"/>
    <property type="project" value="InterPro"/>
</dbReference>
<dbReference type="AlphaFoldDB" id="A0A0D8XS38"/>
<gene>
    <name evidence="2" type="ORF">DICVIV_07357</name>
</gene>
<reference evidence="3" key="2">
    <citation type="journal article" date="2016" name="Sci. Rep.">
        <title>Dictyocaulus viviparus genome, variome and transcriptome elucidate lungworm biology and support future intervention.</title>
        <authorList>
            <person name="McNulty S.N."/>
            <person name="Strube C."/>
            <person name="Rosa B.A."/>
            <person name="Martin J.C."/>
            <person name="Tyagi R."/>
            <person name="Choi Y.J."/>
            <person name="Wang Q."/>
            <person name="Hallsworth Pepin K."/>
            <person name="Zhang X."/>
            <person name="Ozersky P."/>
            <person name="Wilson R.K."/>
            <person name="Sternberg P.W."/>
            <person name="Gasser R.B."/>
            <person name="Mitreva M."/>
        </authorList>
    </citation>
    <scope>NUCLEOTIDE SEQUENCE [LARGE SCALE GENOMIC DNA]</scope>
    <source>
        <strain evidence="3">HannoverDv2000</strain>
    </source>
</reference>
<proteinExistence type="predicted"/>
<dbReference type="InterPro" id="IPR036734">
    <property type="entry name" value="Neur_chan_lig-bd_sf"/>
</dbReference>
<organism evidence="2 3">
    <name type="scientific">Dictyocaulus viviparus</name>
    <name type="common">Bovine lungworm</name>
    <dbReference type="NCBI Taxonomy" id="29172"/>
    <lineage>
        <taxon>Eukaryota</taxon>
        <taxon>Metazoa</taxon>
        <taxon>Ecdysozoa</taxon>
        <taxon>Nematoda</taxon>
        <taxon>Chromadorea</taxon>
        <taxon>Rhabditida</taxon>
        <taxon>Rhabditina</taxon>
        <taxon>Rhabditomorpha</taxon>
        <taxon>Strongyloidea</taxon>
        <taxon>Metastrongylidae</taxon>
        <taxon>Dictyocaulus</taxon>
    </lineage>
</organism>
<accession>A0A0D8XS38</accession>
<dbReference type="STRING" id="29172.A0A0D8XS38"/>